<dbReference type="Pfam" id="PF02812">
    <property type="entry name" value="ELFV_dehydrog_N"/>
    <property type="match status" value="1"/>
</dbReference>
<feature type="active site" description="Proton donor" evidence="5">
    <location>
        <position position="106"/>
    </location>
</feature>
<evidence type="ECO:0000256" key="4">
    <source>
        <dbReference type="PIRNR" id="PIRNR000185"/>
    </source>
</evidence>
<dbReference type="Gene3D" id="3.40.50.10860">
    <property type="entry name" value="Leucine Dehydrogenase, chain A, domain 1"/>
    <property type="match status" value="1"/>
</dbReference>
<feature type="binding site" evidence="6">
    <location>
        <position position="350"/>
    </location>
    <ligand>
        <name>substrate</name>
    </ligand>
</feature>
<feature type="binding site" evidence="6">
    <location>
        <position position="190"/>
    </location>
    <ligand>
        <name>NAD(+)</name>
        <dbReference type="ChEBI" id="CHEBI:57540"/>
    </ligand>
</feature>
<dbReference type="PIRSF" id="PIRSF000185">
    <property type="entry name" value="Glu_DH"/>
    <property type="match status" value="1"/>
</dbReference>
<dbReference type="PANTHER" id="PTHR11606">
    <property type="entry name" value="GLUTAMATE DEHYDROGENASE"/>
    <property type="match status" value="1"/>
</dbReference>
<dbReference type="InterPro" id="IPR046346">
    <property type="entry name" value="Aminoacid_DH-like_N_sf"/>
</dbReference>
<dbReference type="PANTHER" id="PTHR11606:SF13">
    <property type="entry name" value="GLUTAMATE DEHYDROGENASE 1, MITOCHONDRIAL"/>
    <property type="match status" value="1"/>
</dbReference>
<proteinExistence type="inferred from homology"/>
<dbReference type="Pfam" id="PF00208">
    <property type="entry name" value="ELFV_dehydrog"/>
    <property type="match status" value="1"/>
</dbReference>
<dbReference type="STRING" id="341036.SAMN05660649_03682"/>
<dbReference type="GO" id="GO:0004352">
    <property type="term" value="F:glutamate dehydrogenase (NAD+) activity"/>
    <property type="evidence" value="ECO:0007669"/>
    <property type="project" value="TreeGrafter"/>
</dbReference>
<dbReference type="FunFam" id="3.40.50.10860:FF:000003">
    <property type="entry name" value="Glutamate dehydrogenase"/>
    <property type="match status" value="1"/>
</dbReference>
<feature type="domain" description="Glutamate/phenylalanine/leucine/valine/L-tryptophan dehydrogenase C-terminal" evidence="9">
    <location>
        <begin position="183"/>
        <end position="415"/>
    </location>
</feature>
<evidence type="ECO:0000259" key="9">
    <source>
        <dbReference type="SMART" id="SM00839"/>
    </source>
</evidence>
<feature type="binding site" evidence="6">
    <location>
        <position position="94"/>
    </location>
    <ligand>
        <name>substrate</name>
    </ligand>
</feature>
<evidence type="ECO:0000313" key="10">
    <source>
        <dbReference type="EMBL" id="SFH06170.1"/>
    </source>
</evidence>
<feature type="binding site" evidence="6">
    <location>
        <position position="221"/>
    </location>
    <ligand>
        <name>NAD(+)</name>
        <dbReference type="ChEBI" id="CHEBI:57540"/>
    </ligand>
</feature>
<dbReference type="SMART" id="SM00839">
    <property type="entry name" value="ELFV_dehydrog"/>
    <property type="match status" value="1"/>
</dbReference>
<evidence type="ECO:0000313" key="11">
    <source>
        <dbReference type="Proteomes" id="UP000199337"/>
    </source>
</evidence>
<dbReference type="SUPFAM" id="SSF51735">
    <property type="entry name" value="NAD(P)-binding Rossmann-fold domains"/>
    <property type="match status" value="1"/>
</dbReference>
<evidence type="ECO:0000256" key="1">
    <source>
        <dbReference type="ARBA" id="ARBA00006382"/>
    </source>
</evidence>
<dbReference type="InterPro" id="IPR014362">
    <property type="entry name" value="Glu_DH"/>
</dbReference>
<evidence type="ECO:0000256" key="3">
    <source>
        <dbReference type="ARBA" id="ARBA00023002"/>
    </source>
</evidence>
<dbReference type="SUPFAM" id="SSF53223">
    <property type="entry name" value="Aminoacid dehydrogenase-like, N-terminal domain"/>
    <property type="match status" value="1"/>
</dbReference>
<dbReference type="OrthoDB" id="9803297at2"/>
<keyword evidence="6" id="KW-0547">Nucleotide-binding</keyword>
<evidence type="ECO:0000256" key="2">
    <source>
        <dbReference type="ARBA" id="ARBA00012896"/>
    </source>
</evidence>
<evidence type="ECO:0000256" key="6">
    <source>
        <dbReference type="PIRSR" id="PIRSR000185-2"/>
    </source>
</evidence>
<keyword evidence="11" id="KW-1185">Reference proteome</keyword>
<evidence type="ECO:0000256" key="8">
    <source>
        <dbReference type="RuleBase" id="RU004417"/>
    </source>
</evidence>
<dbReference type="AlphaFoldDB" id="A0A1I2WY04"/>
<dbReference type="InterPro" id="IPR006095">
    <property type="entry name" value="Glu/Leu/Phe/Val/Trp_DH"/>
</dbReference>
<feature type="binding site" evidence="6">
    <location>
        <position position="70"/>
    </location>
    <ligand>
        <name>substrate</name>
    </ligand>
</feature>
<dbReference type="InterPro" id="IPR033922">
    <property type="entry name" value="NAD_bind_Glu_DH"/>
</dbReference>
<dbReference type="PRINTS" id="PR00082">
    <property type="entry name" value="GLFDHDRGNASE"/>
</dbReference>
<feature type="site" description="Important for catalysis" evidence="7">
    <location>
        <position position="146"/>
    </location>
</feature>
<keyword evidence="3 4" id="KW-0560">Oxidoreductase</keyword>
<sequence length="432" mass="47529">MTQEINCFEIVKDLIDTSVKKLNLNKSVYNILSEPQRVLTVQIPVQMDDGEIRIFTGYRSQHNNALGPYKGGIRFHQDVNLDEVKALSTWMSLKCAVLNVPYGGGKGGIIVNHKELSQGELERLSRGYIRAIAPVLGADLDIPAPDVGTNGQVMSWMMDEFSRYRGQNEFGMITGKPVIVGGSMGRVEATSRGCVFTIREAAKVTGLELNGATVVVQGFGNVGSIAARLLQQEDGCRILAVSDSTGSAYNPNGLDIAAVEEFKARTGSVKGFPGSKDISNDELLSLECDILVPAALENQITDKNAAKIKAKIIAEGANGPTTPEADRILADKKILVLPDVLANAGGVTVSYFEWVQNQYGYYWNEEEVNNRLERKMVEAFNNVYGLYRKRKDVDMRGAAYMVAIERISQAMYMRGWLGNQVYQEVKREVKLA</sequence>
<dbReference type="Gene3D" id="3.40.50.720">
    <property type="entry name" value="NAD(P)-binding Rossmann-like Domain"/>
    <property type="match status" value="1"/>
</dbReference>
<name>A0A1I2WY04_9FIRM</name>
<dbReference type="InterPro" id="IPR006097">
    <property type="entry name" value="Glu/Leu/Phe/Val/Trp_DH_dimer"/>
</dbReference>
<dbReference type="GO" id="GO:0000166">
    <property type="term" value="F:nucleotide binding"/>
    <property type="evidence" value="ECO:0007669"/>
    <property type="project" value="UniProtKB-KW"/>
</dbReference>
<accession>A0A1I2WY04</accession>
<evidence type="ECO:0000256" key="5">
    <source>
        <dbReference type="PIRSR" id="PIRSR000185-1"/>
    </source>
</evidence>
<gene>
    <name evidence="10" type="ORF">SAMN05660649_03682</name>
</gene>
<dbReference type="CDD" id="cd01076">
    <property type="entry name" value="NAD_bind_1_Glu_DH"/>
    <property type="match status" value="1"/>
</dbReference>
<dbReference type="GO" id="GO:0006538">
    <property type="term" value="P:L-glutamate catabolic process"/>
    <property type="evidence" value="ECO:0007669"/>
    <property type="project" value="TreeGrafter"/>
</dbReference>
<dbReference type="Proteomes" id="UP000199337">
    <property type="component" value="Unassembled WGS sequence"/>
</dbReference>
<protein>
    <recommendedName>
        <fullName evidence="2 4">Glutamate dehydrogenase</fullName>
    </recommendedName>
</protein>
<evidence type="ECO:0000256" key="7">
    <source>
        <dbReference type="PIRSR" id="PIRSR000185-3"/>
    </source>
</evidence>
<organism evidence="10 11">
    <name type="scientific">Desulfotruncus arcticus DSM 17038</name>
    <dbReference type="NCBI Taxonomy" id="1121424"/>
    <lineage>
        <taxon>Bacteria</taxon>
        <taxon>Bacillati</taxon>
        <taxon>Bacillota</taxon>
        <taxon>Clostridia</taxon>
        <taxon>Eubacteriales</taxon>
        <taxon>Desulfallaceae</taxon>
        <taxon>Desulfotruncus</taxon>
    </lineage>
</organism>
<reference evidence="11" key="1">
    <citation type="submission" date="2016-10" db="EMBL/GenBank/DDBJ databases">
        <authorList>
            <person name="Varghese N."/>
            <person name="Submissions S."/>
        </authorList>
    </citation>
    <scope>NUCLEOTIDE SEQUENCE [LARGE SCALE GENOMIC DNA]</scope>
    <source>
        <strain evidence="11">DSM 17038</strain>
    </source>
</reference>
<dbReference type="EMBL" id="FOOX01000015">
    <property type="protein sequence ID" value="SFH06170.1"/>
    <property type="molecule type" value="Genomic_DNA"/>
</dbReference>
<dbReference type="InterPro" id="IPR036291">
    <property type="entry name" value="NAD(P)-bd_dom_sf"/>
</dbReference>
<dbReference type="InterPro" id="IPR006096">
    <property type="entry name" value="Glu/Leu/Phe/Val/Trp_DH_C"/>
</dbReference>
<keyword evidence="6" id="KW-0520">NAD</keyword>
<comment type="similarity">
    <text evidence="1 4 8">Belongs to the Glu/Leu/Phe/Val dehydrogenases family.</text>
</comment>